<dbReference type="EC" id="3.5.1.54" evidence="2"/>
<protein>
    <submittedName>
        <fullName evidence="2">Allophanate hydrolase</fullName>
        <ecNumber evidence="2">3.5.1.54</ecNumber>
    </submittedName>
</protein>
<dbReference type="EMBL" id="SZPQ01000006">
    <property type="protein sequence ID" value="TKI07185.1"/>
    <property type="molecule type" value="Genomic_DNA"/>
</dbReference>
<comment type="caution">
    <text evidence="2">The sequence shown here is derived from an EMBL/GenBank/DDBJ whole genome shotgun (WGS) entry which is preliminary data.</text>
</comment>
<sequence>MITGPLYLSALRQAYLAGTLRPPELIDQIDDRIEAAGRDDVWISRRPREETRRMAQELARHSPDSLPFYGIPFSVKDNIDVRGLPTTAACPGYAYHPERSAPVVERLEAAGAICIGKTNMDQFATGLTGVRSPYGACGSAFDAEMIAGGSSSGSAVSVGLHQVCFSLGTDTGGSGRIPAALNNVVGLKPTVGTLSTRGIVPCCRTLDCPSVFALSVGDALAVARQIFQPDPSDPSLRDDASRADFAQHTHNGAWRLLAPRDDQLEFIANPDGAELFRQSLEALAGMGCGITRIDFQPFIEAGNLVFEGPWIADRYAGIGDFVKQHPQQVLPEIVAVVDKSRQWSGADVFRGLERLSQLKARTRALFGADAVLALPTVGPLYSIADIRADPIARNTHQGRYSYFCNILDLCALAVPAGFYPSGLPFGMTLFAPAFHDGRIAGLAGAWLDKRAISPGVPQ</sequence>
<organism evidence="2 3">
    <name type="scientific">Martelella alba</name>
    <dbReference type="NCBI Taxonomy" id="2590451"/>
    <lineage>
        <taxon>Bacteria</taxon>
        <taxon>Pseudomonadati</taxon>
        <taxon>Pseudomonadota</taxon>
        <taxon>Alphaproteobacteria</taxon>
        <taxon>Hyphomicrobiales</taxon>
        <taxon>Aurantimonadaceae</taxon>
        <taxon>Martelella</taxon>
    </lineage>
</organism>
<dbReference type="GO" id="GO:0004039">
    <property type="term" value="F:allophanate hydrolase activity"/>
    <property type="evidence" value="ECO:0007669"/>
    <property type="project" value="UniProtKB-EC"/>
</dbReference>
<dbReference type="InterPro" id="IPR000120">
    <property type="entry name" value="Amidase"/>
</dbReference>
<dbReference type="PANTHER" id="PTHR11895">
    <property type="entry name" value="TRANSAMIDASE"/>
    <property type="match status" value="1"/>
</dbReference>
<evidence type="ECO:0000313" key="3">
    <source>
        <dbReference type="Proteomes" id="UP000305202"/>
    </source>
</evidence>
<dbReference type="Proteomes" id="UP000305202">
    <property type="component" value="Unassembled WGS sequence"/>
</dbReference>
<evidence type="ECO:0000259" key="1">
    <source>
        <dbReference type="Pfam" id="PF01425"/>
    </source>
</evidence>
<gene>
    <name evidence="2" type="ORF">FCN80_07085</name>
</gene>
<evidence type="ECO:0000313" key="2">
    <source>
        <dbReference type="EMBL" id="TKI07185.1"/>
    </source>
</evidence>
<dbReference type="RefSeq" id="WP_136989401.1">
    <property type="nucleotide sequence ID" value="NZ_SZPQ01000006.1"/>
</dbReference>
<dbReference type="Pfam" id="PF01425">
    <property type="entry name" value="Amidase"/>
    <property type="match status" value="1"/>
</dbReference>
<dbReference type="InterPro" id="IPR036928">
    <property type="entry name" value="AS_sf"/>
</dbReference>
<dbReference type="SUPFAM" id="SSF75304">
    <property type="entry name" value="Amidase signature (AS) enzymes"/>
    <property type="match status" value="1"/>
</dbReference>
<keyword evidence="2" id="KW-0378">Hydrolase</keyword>
<keyword evidence="3" id="KW-1185">Reference proteome</keyword>
<dbReference type="NCBIfam" id="NF006043">
    <property type="entry name" value="PRK08186.1"/>
    <property type="match status" value="1"/>
</dbReference>
<dbReference type="PANTHER" id="PTHR11895:SF169">
    <property type="entry name" value="GLUTAMYL-TRNA(GLN) AMIDOTRANSFERASE"/>
    <property type="match status" value="1"/>
</dbReference>
<name>A0ABY2SMR8_9HYPH</name>
<dbReference type="InterPro" id="IPR023631">
    <property type="entry name" value="Amidase_dom"/>
</dbReference>
<feature type="domain" description="Amidase" evidence="1">
    <location>
        <begin position="31"/>
        <end position="438"/>
    </location>
</feature>
<accession>A0ABY2SMR8</accession>
<dbReference type="Gene3D" id="3.90.1300.10">
    <property type="entry name" value="Amidase signature (AS) domain"/>
    <property type="match status" value="1"/>
</dbReference>
<dbReference type="Gene3D" id="1.20.58.1700">
    <property type="match status" value="1"/>
</dbReference>
<reference evidence="2 3" key="1">
    <citation type="submission" date="2019-04" db="EMBL/GenBank/DDBJ databases">
        <authorList>
            <person name="Li M."/>
            <person name="Gao C."/>
        </authorList>
    </citation>
    <scope>NUCLEOTIDE SEQUENCE [LARGE SCALE GENOMIC DNA]</scope>
    <source>
        <strain evidence="2 3">BGMRC 2031</strain>
    </source>
</reference>
<proteinExistence type="predicted"/>